<accession>A0AAD5YHP4</accession>
<evidence type="ECO:0000313" key="2">
    <source>
        <dbReference type="EMBL" id="KAJ3482478.1"/>
    </source>
</evidence>
<feature type="signal peptide" evidence="1">
    <location>
        <begin position="1"/>
        <end position="22"/>
    </location>
</feature>
<proteinExistence type="predicted"/>
<dbReference type="Proteomes" id="UP001212997">
    <property type="component" value="Unassembled WGS sequence"/>
</dbReference>
<dbReference type="EMBL" id="JANAWD010000271">
    <property type="protein sequence ID" value="KAJ3482478.1"/>
    <property type="molecule type" value="Genomic_DNA"/>
</dbReference>
<name>A0AAD5YHP4_9APHY</name>
<feature type="chain" id="PRO_5042147733" evidence="1">
    <location>
        <begin position="23"/>
        <end position="243"/>
    </location>
</feature>
<organism evidence="2 3">
    <name type="scientific">Meripilus lineatus</name>
    <dbReference type="NCBI Taxonomy" id="2056292"/>
    <lineage>
        <taxon>Eukaryota</taxon>
        <taxon>Fungi</taxon>
        <taxon>Dikarya</taxon>
        <taxon>Basidiomycota</taxon>
        <taxon>Agaricomycotina</taxon>
        <taxon>Agaricomycetes</taxon>
        <taxon>Polyporales</taxon>
        <taxon>Meripilaceae</taxon>
        <taxon>Meripilus</taxon>
    </lineage>
</organism>
<reference evidence="2" key="1">
    <citation type="submission" date="2022-07" db="EMBL/GenBank/DDBJ databases">
        <title>Genome Sequence of Physisporinus lineatus.</title>
        <authorList>
            <person name="Buettner E."/>
        </authorList>
    </citation>
    <scope>NUCLEOTIDE SEQUENCE</scope>
    <source>
        <strain evidence="2">VT162</strain>
    </source>
</reference>
<comment type="caution">
    <text evidence="2">The sequence shown here is derived from an EMBL/GenBank/DDBJ whole genome shotgun (WGS) entry which is preliminary data.</text>
</comment>
<gene>
    <name evidence="2" type="ORF">NLI96_g6949</name>
</gene>
<keyword evidence="3" id="KW-1185">Reference proteome</keyword>
<keyword evidence="1" id="KW-0732">Signal</keyword>
<evidence type="ECO:0000256" key="1">
    <source>
        <dbReference type="SAM" id="SignalP"/>
    </source>
</evidence>
<protein>
    <submittedName>
        <fullName evidence="2">Uncharacterized protein</fullName>
    </submittedName>
</protein>
<evidence type="ECO:0000313" key="3">
    <source>
        <dbReference type="Proteomes" id="UP001212997"/>
    </source>
</evidence>
<sequence>MFSLKYLTVFAFAACNLTLILARPRPGKTNSETDLVGNCIDRQISVTETVKVANHLLNITVPACSDTFVPGDNAVDLKNSLLARHVFQARNLAANMERDVERRVHEAPNASPFECSNPAICQCALPCTTVCGTGSSPPDPPPSLGDCENLAAVIRLFHESIGPTFVQGVGFPNPIIIDFSTCRAIYGNIRTDGTPIEECWDGLADNLVSMINVCIAPHLGNGGLCTATNNLWVAGIGALNRMA</sequence>
<dbReference type="AlphaFoldDB" id="A0AAD5YHP4"/>